<evidence type="ECO:0000256" key="4">
    <source>
        <dbReference type="ARBA" id="ARBA00024929"/>
    </source>
</evidence>
<evidence type="ECO:0000256" key="8">
    <source>
        <dbReference type="ARBA" id="ARBA00048555"/>
    </source>
</evidence>
<evidence type="ECO:0000256" key="6">
    <source>
        <dbReference type="ARBA" id="ARBA00033334"/>
    </source>
</evidence>
<dbReference type="InterPro" id="IPR027417">
    <property type="entry name" value="P-loop_NTPase"/>
</dbReference>
<comment type="catalytic activity">
    <reaction evidence="9">
        <text>2 cob(II)alamin + reduced [electron-transfer flavoprotein] + 2 ATP = 2 adenosylcob(III)alamin + 2 triphosphate + oxidized [electron-transfer flavoprotein] + 3 H(+)</text>
        <dbReference type="Rhea" id="RHEA:28671"/>
        <dbReference type="Rhea" id="RHEA-COMP:10685"/>
        <dbReference type="Rhea" id="RHEA-COMP:10686"/>
        <dbReference type="ChEBI" id="CHEBI:15378"/>
        <dbReference type="ChEBI" id="CHEBI:16304"/>
        <dbReference type="ChEBI" id="CHEBI:18036"/>
        <dbReference type="ChEBI" id="CHEBI:18408"/>
        <dbReference type="ChEBI" id="CHEBI:30616"/>
        <dbReference type="ChEBI" id="CHEBI:57692"/>
        <dbReference type="ChEBI" id="CHEBI:58307"/>
        <dbReference type="EC" id="2.5.1.17"/>
    </reaction>
</comment>
<dbReference type="AlphaFoldDB" id="A0A7J0BKR8"/>
<dbReference type="GO" id="GO:0008817">
    <property type="term" value="F:corrinoid adenosyltransferase activity"/>
    <property type="evidence" value="ECO:0007669"/>
    <property type="project" value="UniProtKB-EC"/>
</dbReference>
<dbReference type="Gene3D" id="3.40.50.300">
    <property type="entry name" value="P-loop containing nucleotide triphosphate hydrolases"/>
    <property type="match status" value="1"/>
</dbReference>
<keyword evidence="10" id="KW-0808">Transferase</keyword>
<name>A0A7J0BKR8_9BACT</name>
<comment type="function">
    <text evidence="4">Required for both de novo synthesis of the corrin ring for the assimilation of exogenous corrinoids. Participates in the adenosylation of a variety of incomplete and complete corrinoids.</text>
</comment>
<protein>
    <recommendedName>
        <fullName evidence="3">corrinoid adenosyltransferase</fullName>
        <ecNumber evidence="3">2.5.1.17</ecNumber>
    </recommendedName>
    <alternativeName>
        <fullName evidence="5">Cob(II)alamin adenosyltransferase</fullName>
    </alternativeName>
    <alternativeName>
        <fullName evidence="7">Cob(II)yrinic acid a,c-diamide adenosyltransferase</fullName>
    </alternativeName>
    <alternativeName>
        <fullName evidence="6">Cobinamide/cobalamin adenosyltransferase</fullName>
    </alternativeName>
</protein>
<evidence type="ECO:0000256" key="1">
    <source>
        <dbReference type="ARBA" id="ARBA00005121"/>
    </source>
</evidence>
<accession>A0A7J0BKR8</accession>
<dbReference type="EMBL" id="BLVO01000013">
    <property type="protein sequence ID" value="GFM33735.1"/>
    <property type="molecule type" value="Genomic_DNA"/>
</dbReference>
<evidence type="ECO:0000256" key="2">
    <source>
        <dbReference type="ARBA" id="ARBA00007487"/>
    </source>
</evidence>
<proteinExistence type="inferred from homology"/>
<keyword evidence="11" id="KW-1185">Reference proteome</keyword>
<evidence type="ECO:0000256" key="5">
    <source>
        <dbReference type="ARBA" id="ARBA00031529"/>
    </source>
</evidence>
<comment type="similarity">
    <text evidence="2">Belongs to the Cob(I)alamin adenosyltransferase family.</text>
</comment>
<dbReference type="GO" id="GO:0005524">
    <property type="term" value="F:ATP binding"/>
    <property type="evidence" value="ECO:0007669"/>
    <property type="project" value="InterPro"/>
</dbReference>
<reference evidence="10 11" key="1">
    <citation type="submission" date="2020-05" db="EMBL/GenBank/DDBJ databases">
        <title>Draft genome sequence of Desulfovibrio sp. strain HN2T.</title>
        <authorList>
            <person name="Ueno A."/>
            <person name="Tamazawa S."/>
            <person name="Tamamura S."/>
            <person name="Murakami T."/>
            <person name="Kiyama T."/>
            <person name="Inomata H."/>
            <person name="Amano Y."/>
            <person name="Miyakawa K."/>
            <person name="Tamaki H."/>
            <person name="Naganuma T."/>
            <person name="Kaneko K."/>
        </authorList>
    </citation>
    <scope>NUCLEOTIDE SEQUENCE [LARGE SCALE GENOMIC DNA]</scope>
    <source>
        <strain evidence="10 11">HN2</strain>
    </source>
</reference>
<evidence type="ECO:0000313" key="10">
    <source>
        <dbReference type="EMBL" id="GFM33735.1"/>
    </source>
</evidence>
<comment type="catalytic activity">
    <reaction evidence="8">
        <text>2 cob(II)yrinate a,c diamide + reduced [electron-transfer flavoprotein] + 2 ATP = 2 adenosylcob(III)yrinate a,c-diamide + 2 triphosphate + oxidized [electron-transfer flavoprotein] + 3 H(+)</text>
        <dbReference type="Rhea" id="RHEA:11528"/>
        <dbReference type="Rhea" id="RHEA-COMP:10685"/>
        <dbReference type="Rhea" id="RHEA-COMP:10686"/>
        <dbReference type="ChEBI" id="CHEBI:15378"/>
        <dbReference type="ChEBI" id="CHEBI:18036"/>
        <dbReference type="ChEBI" id="CHEBI:30616"/>
        <dbReference type="ChEBI" id="CHEBI:57692"/>
        <dbReference type="ChEBI" id="CHEBI:58307"/>
        <dbReference type="ChEBI" id="CHEBI:58503"/>
        <dbReference type="ChEBI" id="CHEBI:58537"/>
        <dbReference type="EC" id="2.5.1.17"/>
    </reaction>
</comment>
<dbReference type="PANTHER" id="PTHR46638">
    <property type="entry name" value="CORRINOID ADENOSYLTRANSFERASE"/>
    <property type="match status" value="1"/>
</dbReference>
<dbReference type="PANTHER" id="PTHR46638:SF1">
    <property type="entry name" value="CORRINOID ADENOSYLTRANSFERASE"/>
    <property type="match status" value="1"/>
</dbReference>
<dbReference type="PIRSF" id="PIRSF015617">
    <property type="entry name" value="Adensltrnsf_CobA"/>
    <property type="match status" value="1"/>
</dbReference>
<evidence type="ECO:0000256" key="3">
    <source>
        <dbReference type="ARBA" id="ARBA00012454"/>
    </source>
</evidence>
<sequence>MILVNTGNGKGKTTASIGIAIRAIGQNLTVAFGQFMKRNDQAGEQTVLANLLGERFHAKGKGFLTRPDQYPSHRAVSEELINWAKEQLASVDMLVLDEALYALQSELLKEEELRDLIAMARKRDAHLILSGRGCPRWLEEEADLVTEMTEIKHPYKKGIPAQKGIEF</sequence>
<dbReference type="GO" id="GO:0009236">
    <property type="term" value="P:cobalamin biosynthetic process"/>
    <property type="evidence" value="ECO:0007669"/>
    <property type="project" value="UniProtKB-UniPathway"/>
</dbReference>
<dbReference type="SUPFAM" id="SSF52540">
    <property type="entry name" value="P-loop containing nucleoside triphosphate hydrolases"/>
    <property type="match status" value="1"/>
</dbReference>
<dbReference type="EC" id="2.5.1.17" evidence="3"/>
<gene>
    <name evidence="10" type="primary">cobO</name>
    <name evidence="10" type="ORF">DSM101010T_21000</name>
</gene>
<organism evidence="10 11">
    <name type="scientific">Desulfovibrio subterraneus</name>
    <dbReference type="NCBI Taxonomy" id="2718620"/>
    <lineage>
        <taxon>Bacteria</taxon>
        <taxon>Pseudomonadati</taxon>
        <taxon>Thermodesulfobacteriota</taxon>
        <taxon>Desulfovibrionia</taxon>
        <taxon>Desulfovibrionales</taxon>
        <taxon>Desulfovibrionaceae</taxon>
        <taxon>Desulfovibrio</taxon>
    </lineage>
</organism>
<comment type="caution">
    <text evidence="10">The sequence shown here is derived from an EMBL/GenBank/DDBJ whole genome shotgun (WGS) entry which is preliminary data.</text>
</comment>
<evidence type="ECO:0000313" key="11">
    <source>
        <dbReference type="Proteomes" id="UP000503840"/>
    </source>
</evidence>
<evidence type="ECO:0000256" key="7">
    <source>
        <dbReference type="ARBA" id="ARBA00033354"/>
    </source>
</evidence>
<dbReference type="Proteomes" id="UP000503840">
    <property type="component" value="Unassembled WGS sequence"/>
</dbReference>
<comment type="pathway">
    <text evidence="1">Cofactor biosynthesis; adenosylcobalamin biosynthesis; adenosylcobalamin from cob(II)yrinate a,c-diamide: step 2/7.</text>
</comment>
<evidence type="ECO:0000256" key="9">
    <source>
        <dbReference type="ARBA" id="ARBA00048692"/>
    </source>
</evidence>
<dbReference type="InterPro" id="IPR003724">
    <property type="entry name" value="CblAdoTrfase_CobA"/>
</dbReference>
<dbReference type="Pfam" id="PF02572">
    <property type="entry name" value="CobA_CobO_BtuR"/>
    <property type="match status" value="1"/>
</dbReference>
<dbReference type="RefSeq" id="WP_174405367.1">
    <property type="nucleotide sequence ID" value="NZ_BLVO01000013.1"/>
</dbReference>
<dbReference type="UniPathway" id="UPA00148">
    <property type="reaction ID" value="UER00233"/>
</dbReference>